<dbReference type="EMBL" id="FWZX01000032">
    <property type="protein sequence ID" value="SMF73482.1"/>
    <property type="molecule type" value="Genomic_DNA"/>
</dbReference>
<dbReference type="CDD" id="cd01335">
    <property type="entry name" value="Radical_SAM"/>
    <property type="match status" value="1"/>
</dbReference>
<keyword evidence="8" id="KW-1185">Reference proteome</keyword>
<dbReference type="GO" id="GO:0051536">
    <property type="term" value="F:iron-sulfur cluster binding"/>
    <property type="evidence" value="ECO:0007669"/>
    <property type="project" value="UniProtKB-KW"/>
</dbReference>
<comment type="cofactor">
    <cofactor evidence="1">
        <name>[4Fe-4S] cluster</name>
        <dbReference type="ChEBI" id="CHEBI:49883"/>
    </cofactor>
</comment>
<dbReference type="GO" id="GO:0003824">
    <property type="term" value="F:catalytic activity"/>
    <property type="evidence" value="ECO:0007669"/>
    <property type="project" value="InterPro"/>
</dbReference>
<protein>
    <recommendedName>
        <fullName evidence="9">Radical SAM protein</fullName>
    </recommendedName>
</protein>
<gene>
    <name evidence="7" type="ORF">SAMN05428998_13222</name>
</gene>
<dbReference type="InterPro" id="IPR007197">
    <property type="entry name" value="rSAM"/>
</dbReference>
<dbReference type="SFLD" id="SFLDS00029">
    <property type="entry name" value="Radical_SAM"/>
    <property type="match status" value="1"/>
</dbReference>
<evidence type="ECO:0000256" key="2">
    <source>
        <dbReference type="ARBA" id="ARBA00022691"/>
    </source>
</evidence>
<accession>A0A1Y6CLY3</accession>
<reference evidence="7 8" key="1">
    <citation type="submission" date="2017-04" db="EMBL/GenBank/DDBJ databases">
        <authorList>
            <person name="Afonso C.L."/>
            <person name="Miller P.J."/>
            <person name="Scott M.A."/>
            <person name="Spackman E."/>
            <person name="Goraichik I."/>
            <person name="Dimitrov K.M."/>
            <person name="Suarez D.L."/>
            <person name="Swayne D.E."/>
        </authorList>
    </citation>
    <scope>NUCLEOTIDE SEQUENCE [LARGE SCALE GENOMIC DNA]</scope>
    <source>
        <strain evidence="7 8">USBA 355</strain>
    </source>
</reference>
<name>A0A1Y6CLY3_9PROT</name>
<evidence type="ECO:0000256" key="4">
    <source>
        <dbReference type="ARBA" id="ARBA00023004"/>
    </source>
</evidence>
<evidence type="ECO:0008006" key="9">
    <source>
        <dbReference type="Google" id="ProtNLM"/>
    </source>
</evidence>
<organism evidence="7 8">
    <name type="scientific">Tistlia consotensis USBA 355</name>
    <dbReference type="NCBI Taxonomy" id="560819"/>
    <lineage>
        <taxon>Bacteria</taxon>
        <taxon>Pseudomonadati</taxon>
        <taxon>Pseudomonadota</taxon>
        <taxon>Alphaproteobacteria</taxon>
        <taxon>Rhodospirillales</taxon>
        <taxon>Rhodovibrionaceae</taxon>
        <taxon>Tistlia</taxon>
    </lineage>
</organism>
<dbReference type="Gene3D" id="3.20.20.70">
    <property type="entry name" value="Aldolase class I"/>
    <property type="match status" value="1"/>
</dbReference>
<dbReference type="InterPro" id="IPR013785">
    <property type="entry name" value="Aldolase_TIM"/>
</dbReference>
<feature type="region of interest" description="Disordered" evidence="6">
    <location>
        <begin position="358"/>
        <end position="377"/>
    </location>
</feature>
<dbReference type="AlphaFoldDB" id="A0A1Y6CLY3"/>
<dbReference type="STRING" id="560819.SAMN05428998_13222"/>
<dbReference type="GO" id="GO:0046872">
    <property type="term" value="F:metal ion binding"/>
    <property type="evidence" value="ECO:0007669"/>
    <property type="project" value="UniProtKB-KW"/>
</dbReference>
<dbReference type="RefSeq" id="WP_159460343.1">
    <property type="nucleotide sequence ID" value="NZ_FWZX01000032.1"/>
</dbReference>
<dbReference type="InterPro" id="IPR058240">
    <property type="entry name" value="rSAM_sf"/>
</dbReference>
<keyword evidence="3" id="KW-0479">Metal-binding</keyword>
<dbReference type="Proteomes" id="UP000192917">
    <property type="component" value="Unassembled WGS sequence"/>
</dbReference>
<keyword evidence="4" id="KW-0408">Iron</keyword>
<evidence type="ECO:0000313" key="8">
    <source>
        <dbReference type="Proteomes" id="UP000192917"/>
    </source>
</evidence>
<evidence type="ECO:0000256" key="6">
    <source>
        <dbReference type="SAM" id="MobiDB-lite"/>
    </source>
</evidence>
<sequence length="377" mass="41761">MTAGDERFSLTRFLAARPDLRSKLGAIKAISSRVRTNAFQLTRECNLRCQGCWYYANKMDEGIEDQAGLDRIREILEERLAAGITHALVVGGEPAIYPERLAVFARTLPFLSVATNGYRKIPRDGFEEVSIGLALFAGYRSDDAYRAIAAGGQRFEGLFRRGLDNYRDDERVTVVYALSEEAIDEIAPSVDMIEQNGNLVYFSYYRHYGEDPAETAKATEALLERALEVAQRYPGTVLSHPYYIESLIRGETPWGRFGYDGCATISSGHPANATRLSSGRPILPGFESYAQDLTTRRLCCASGDCANCRDSLALSSWLLVNFKEHVRDAASLENWIGFADSYWRGFAWSPLHRSKAGREPAAARGGEAQTGATAFVA</sequence>
<evidence type="ECO:0000256" key="3">
    <source>
        <dbReference type="ARBA" id="ARBA00022723"/>
    </source>
</evidence>
<keyword evidence="2" id="KW-0949">S-adenosyl-L-methionine</keyword>
<keyword evidence="5" id="KW-0411">Iron-sulfur</keyword>
<dbReference type="SUPFAM" id="SSF102114">
    <property type="entry name" value="Radical SAM enzymes"/>
    <property type="match status" value="1"/>
</dbReference>
<evidence type="ECO:0000256" key="1">
    <source>
        <dbReference type="ARBA" id="ARBA00001966"/>
    </source>
</evidence>
<evidence type="ECO:0000256" key="5">
    <source>
        <dbReference type="ARBA" id="ARBA00023014"/>
    </source>
</evidence>
<evidence type="ECO:0000313" key="7">
    <source>
        <dbReference type="EMBL" id="SMF73482.1"/>
    </source>
</evidence>
<proteinExistence type="predicted"/>